<dbReference type="InterPro" id="IPR001214">
    <property type="entry name" value="SET_dom"/>
</dbReference>
<evidence type="ECO:0000256" key="1">
    <source>
        <dbReference type="SAM" id="MobiDB-lite"/>
    </source>
</evidence>
<keyword evidence="3" id="KW-0489">Methyltransferase</keyword>
<feature type="compositionally biased region" description="Acidic residues" evidence="1">
    <location>
        <begin position="208"/>
        <end position="237"/>
    </location>
</feature>
<dbReference type="GO" id="GO:0032259">
    <property type="term" value="P:methylation"/>
    <property type="evidence" value="ECO:0007669"/>
    <property type="project" value="UniProtKB-KW"/>
</dbReference>
<dbReference type="PANTHER" id="PTHR13271:SF34">
    <property type="entry name" value="N-LYSINE METHYLTRANSFERASE SETD6"/>
    <property type="match status" value="1"/>
</dbReference>
<accession>A0A0J9X5J3</accession>
<gene>
    <name evidence="3" type="ORF">BN980_GECA03s05873g</name>
</gene>
<evidence type="ECO:0000259" key="2">
    <source>
        <dbReference type="PROSITE" id="PS50280"/>
    </source>
</evidence>
<keyword evidence="4" id="KW-1185">Reference proteome</keyword>
<dbReference type="Proteomes" id="UP000242525">
    <property type="component" value="Unassembled WGS sequence"/>
</dbReference>
<name>A0A0J9X5J3_GEOCN</name>
<dbReference type="Gene3D" id="3.90.1410.10">
    <property type="entry name" value="set domain protein methyltransferase, domain 1"/>
    <property type="match status" value="1"/>
</dbReference>
<dbReference type="STRING" id="1173061.A0A0J9X5J3"/>
<dbReference type="PROSITE" id="PS50280">
    <property type="entry name" value="SET"/>
    <property type="match status" value="1"/>
</dbReference>
<dbReference type="PANTHER" id="PTHR13271">
    <property type="entry name" value="UNCHARACTERIZED PUTATIVE METHYLTRANSFERASE"/>
    <property type="match status" value="1"/>
</dbReference>
<protein>
    <submittedName>
        <fullName evidence="3">Similar to Saccharomyces cerevisiae YDR257C RKM4 Ribosomal lysine methyltransferase specific for monomethylation of Rpl42ap and Rpl42bp (Lysine 55)</fullName>
    </submittedName>
</protein>
<dbReference type="GO" id="GO:0005634">
    <property type="term" value="C:nucleus"/>
    <property type="evidence" value="ECO:0007669"/>
    <property type="project" value="TreeGrafter"/>
</dbReference>
<dbReference type="InterPro" id="IPR050600">
    <property type="entry name" value="SETD3_SETD6_MTase"/>
</dbReference>
<dbReference type="SUPFAM" id="SSF82199">
    <property type="entry name" value="SET domain"/>
    <property type="match status" value="1"/>
</dbReference>
<organism evidence="3 4">
    <name type="scientific">Geotrichum candidum</name>
    <name type="common">Oospora lactis</name>
    <name type="synonym">Dipodascus geotrichum</name>
    <dbReference type="NCBI Taxonomy" id="1173061"/>
    <lineage>
        <taxon>Eukaryota</taxon>
        <taxon>Fungi</taxon>
        <taxon>Dikarya</taxon>
        <taxon>Ascomycota</taxon>
        <taxon>Saccharomycotina</taxon>
        <taxon>Dipodascomycetes</taxon>
        <taxon>Dipodascales</taxon>
        <taxon>Dipodascaceae</taxon>
        <taxon>Geotrichum</taxon>
    </lineage>
</organism>
<dbReference type="InterPro" id="IPR046341">
    <property type="entry name" value="SET_dom_sf"/>
</dbReference>
<sequence length="562" mass="61846">MTSEEANTNDEFTKQTQAFVQWLTESRGYKISPKVKVHDYRSQGQGRGLIAVEDIAEGEDLFTIPRDRVIAIDSDAEGSGALVQRVPELADGTLDEWSALILYLMYHASKGEAFKPYFDVIPAHFSTPMFWDEGEAEQLLQGSTLVEKIGRAEAEAGFRENILPVVEKYKDTVFDGVDVSVDAFHRVGSLIMSYSFDVDRIKAGSSEDKDDENAKEEDQASADENEDEVPGDEEEHEELIIEEEFSDDEDDDGPVKAMVPLADTLNAHSQLCNAHLEQEDDGSLVMRATAAIPAGGQIYNTYGDFPNSDLLRRYGYTELGGTASDLVEITVNDLVDAVVAHAPAPANKFAEPATRESTLQLVQLLADWEEGVMEIVDDSYDVERTTAGVPSTELLSLVNFLVLALVRSKDLKAFRRALKRNGGADEEKLTKKLVKTLVKHAATGKLTFREAVPVWRAIFESRIGKYAQSVQDECKRRAATKNELETDSLTQVVVGAREAMATEVLVGEVDILRSGLAWVDSALSDVPSVDEFEFPSASVAPAGSKRKLGYNSKAQTKKSKRS</sequence>
<dbReference type="Pfam" id="PF00856">
    <property type="entry name" value="SET"/>
    <property type="match status" value="1"/>
</dbReference>
<feature type="domain" description="SET" evidence="2">
    <location>
        <begin position="33"/>
        <end position="303"/>
    </location>
</feature>
<evidence type="ECO:0000313" key="4">
    <source>
        <dbReference type="Proteomes" id="UP000242525"/>
    </source>
</evidence>
<feature type="region of interest" description="Disordered" evidence="1">
    <location>
        <begin position="541"/>
        <end position="562"/>
    </location>
</feature>
<dbReference type="EMBL" id="CCBN010000003">
    <property type="protein sequence ID" value="CDO52674.1"/>
    <property type="molecule type" value="Genomic_DNA"/>
</dbReference>
<comment type="caution">
    <text evidence="3">The sequence shown here is derived from an EMBL/GenBank/DDBJ whole genome shotgun (WGS) entry which is preliminary data.</text>
</comment>
<keyword evidence="3" id="KW-0808">Transferase</keyword>
<feature type="region of interest" description="Disordered" evidence="1">
    <location>
        <begin position="203"/>
        <end position="237"/>
    </location>
</feature>
<dbReference type="OrthoDB" id="341421at2759"/>
<reference evidence="3" key="1">
    <citation type="submission" date="2014-03" db="EMBL/GenBank/DDBJ databases">
        <authorList>
            <person name="Casaregola S."/>
        </authorList>
    </citation>
    <scope>NUCLEOTIDE SEQUENCE [LARGE SCALE GENOMIC DNA]</scope>
    <source>
        <strain evidence="3">CLIB 918</strain>
    </source>
</reference>
<dbReference type="AlphaFoldDB" id="A0A0J9X5J3"/>
<evidence type="ECO:0000313" key="3">
    <source>
        <dbReference type="EMBL" id="CDO52674.1"/>
    </source>
</evidence>
<proteinExistence type="predicted"/>
<dbReference type="GO" id="GO:0016279">
    <property type="term" value="F:protein-lysine N-methyltransferase activity"/>
    <property type="evidence" value="ECO:0007669"/>
    <property type="project" value="TreeGrafter"/>
</dbReference>